<dbReference type="InterPro" id="IPR011922">
    <property type="entry name" value="Cell_div_FtsL"/>
</dbReference>
<evidence type="ECO:0000256" key="1">
    <source>
        <dbReference type="ARBA" id="ARBA00004401"/>
    </source>
</evidence>
<evidence type="ECO:0000256" key="4">
    <source>
        <dbReference type="ARBA" id="ARBA00022692"/>
    </source>
</evidence>
<feature type="coiled-coil region" evidence="8">
    <location>
        <begin position="51"/>
        <end position="78"/>
    </location>
</feature>
<dbReference type="NCBIfam" id="TIGR02209">
    <property type="entry name" value="ftsL_broad"/>
    <property type="match status" value="1"/>
</dbReference>
<keyword evidence="5 9" id="KW-1133">Transmembrane helix</keyword>
<name>A0A381YGZ4_9ZZZZ</name>
<evidence type="ECO:0000256" key="8">
    <source>
        <dbReference type="SAM" id="Coils"/>
    </source>
</evidence>
<evidence type="ECO:0008006" key="11">
    <source>
        <dbReference type="Google" id="ProtNLM"/>
    </source>
</evidence>
<dbReference type="AlphaFoldDB" id="A0A381YGZ4"/>
<evidence type="ECO:0000256" key="2">
    <source>
        <dbReference type="ARBA" id="ARBA00022475"/>
    </source>
</evidence>
<keyword evidence="7" id="KW-0131">Cell cycle</keyword>
<keyword evidence="8" id="KW-0175">Coiled coil</keyword>
<feature type="transmembrane region" description="Helical" evidence="9">
    <location>
        <begin position="20"/>
        <end position="39"/>
    </location>
</feature>
<organism evidence="10">
    <name type="scientific">marine metagenome</name>
    <dbReference type="NCBI Taxonomy" id="408172"/>
    <lineage>
        <taxon>unclassified sequences</taxon>
        <taxon>metagenomes</taxon>
        <taxon>ecological metagenomes</taxon>
    </lineage>
</organism>
<evidence type="ECO:0000256" key="3">
    <source>
        <dbReference type="ARBA" id="ARBA00022618"/>
    </source>
</evidence>
<evidence type="ECO:0000313" key="10">
    <source>
        <dbReference type="EMBL" id="SVA75687.1"/>
    </source>
</evidence>
<gene>
    <name evidence="10" type="ORF">METZ01_LOCUS128541</name>
</gene>
<comment type="subcellular location">
    <subcellularLocation>
        <location evidence="1">Cell membrane</location>
        <topology evidence="1">Single-pass type II membrane protein</topology>
    </subcellularLocation>
</comment>
<keyword evidence="3" id="KW-0132">Cell division</keyword>
<sequence length="105" mass="12333">MFEKSRRLIRGRFHIAQKDFQMIFLASVLVMLAALALVWPNVRKVKLSYDYQALIAEREKLSNENHLLRLERESLQSLYRIQQLAKNEVGMIEPTKGQVTTIFLK</sequence>
<proteinExistence type="predicted"/>
<evidence type="ECO:0000256" key="5">
    <source>
        <dbReference type="ARBA" id="ARBA00022989"/>
    </source>
</evidence>
<protein>
    <recommendedName>
        <fullName evidence="11">Cell division protein FtsL</fullName>
    </recommendedName>
</protein>
<keyword evidence="2" id="KW-1003">Cell membrane</keyword>
<evidence type="ECO:0000256" key="7">
    <source>
        <dbReference type="ARBA" id="ARBA00023306"/>
    </source>
</evidence>
<keyword evidence="6 9" id="KW-0472">Membrane</keyword>
<dbReference type="EMBL" id="UINC01018098">
    <property type="protein sequence ID" value="SVA75687.1"/>
    <property type="molecule type" value="Genomic_DNA"/>
</dbReference>
<accession>A0A381YGZ4</accession>
<dbReference type="GO" id="GO:0051301">
    <property type="term" value="P:cell division"/>
    <property type="evidence" value="ECO:0007669"/>
    <property type="project" value="UniProtKB-KW"/>
</dbReference>
<evidence type="ECO:0000256" key="9">
    <source>
        <dbReference type="SAM" id="Phobius"/>
    </source>
</evidence>
<dbReference type="GO" id="GO:0005886">
    <property type="term" value="C:plasma membrane"/>
    <property type="evidence" value="ECO:0007669"/>
    <property type="project" value="UniProtKB-SubCell"/>
</dbReference>
<evidence type="ECO:0000256" key="6">
    <source>
        <dbReference type="ARBA" id="ARBA00023136"/>
    </source>
</evidence>
<reference evidence="10" key="1">
    <citation type="submission" date="2018-05" db="EMBL/GenBank/DDBJ databases">
        <authorList>
            <person name="Lanie J.A."/>
            <person name="Ng W.-L."/>
            <person name="Kazmierczak K.M."/>
            <person name="Andrzejewski T.M."/>
            <person name="Davidsen T.M."/>
            <person name="Wayne K.J."/>
            <person name="Tettelin H."/>
            <person name="Glass J.I."/>
            <person name="Rusch D."/>
            <person name="Podicherti R."/>
            <person name="Tsui H.-C.T."/>
            <person name="Winkler M.E."/>
        </authorList>
    </citation>
    <scope>NUCLEOTIDE SEQUENCE</scope>
</reference>
<keyword evidence="4 9" id="KW-0812">Transmembrane</keyword>
<dbReference type="Pfam" id="PF04999">
    <property type="entry name" value="FtsL"/>
    <property type="match status" value="1"/>
</dbReference>